<keyword evidence="3 10" id="KW-0493">Microtubule</keyword>
<sequence>MSAPTQLLETLRSAQLDHHYASFCYHGITQLDALTKLSMQDYSMLGVNSMDDRKRLFQLIQTLKSENPHYQDSLSNMMDTSSRQNNINTNSFLPRYSNTTPSSQNYSPHSGKFMDTSNTPTHLQGLNMSKDIDNSPTQHNKQFKVKVSSLPTSRSNTPQRSLANSKNNLFEDYHNYNELDNNNNNMNNMNNNLSNSMNNLNNMNMYPKAIHGGSNNSSTNSLNGNNNNGFGTLNTRMKKATPIPVTIAKKNAQPLLNAYGIPISAGSTLSRGGPKSSSVDLTDKIRVCVRKRPLNKNELRRGESDITELAGKRTLVINEQKTKVDLTRYIERHAFTFDDVFDSNVTNEQVYKRTAAPLVDYIFTGGKATCFAYGQTGSGKTYTMLNEKNGLYVLAASDIFNMLNHPDYVNIIPHVSFYEIYQGQLYDLLNARKKLFAREDGKQQVCIAGLTEYECFSVDDLMKIFGHGNNVRSTGATGANADSSRSHAILQICLKDKSKKMSVFGKFSFIDLAGSERGADRGDADRQTRMEGSEINKSLLALKECIRALDQVSKHTPFRQSKLTQVLKDSFIGNSKTCMIATVSPNSGSCEHTLNTLRYADRVKELKRENYEDEDEEIMDNFESQGDDESDFGTSHNDYLADDFIKVDQQSNLFDEELSNAVDEDLLLDQEFPSEKLDYSSPDLSDDDDYMVTNNLNMNKKLDKNNDDKRRKLQNKGLSSQSRSSNSSYITPESSNTRLPSIASLNDSNNLNGIPTLSNHNSKKSISKSNSINSINNINTSNTMGNTNSVTLNRYQHQHSKSSIPTSSIPTPSSANSSKLPYKISPLTSSMEVLDLSKEISNEEFIRLHRKHVRDITELNRADGKLLTNYTLQMSQFNTSQDKNTFKNYLLELKPIIEQKLQSINEIRAIIQQTLDSQGLN</sequence>
<dbReference type="Gene3D" id="1.10.150.50">
    <property type="entry name" value="Transcription Factor, Ets-1"/>
    <property type="match status" value="1"/>
</dbReference>
<feature type="compositionally biased region" description="Polar residues" evidence="12">
    <location>
        <begin position="149"/>
        <end position="163"/>
    </location>
</feature>
<evidence type="ECO:0000259" key="13">
    <source>
        <dbReference type="PROSITE" id="PS50067"/>
    </source>
</evidence>
<comment type="similarity">
    <text evidence="8">Belongs to the TRAFAC class myosin-kinesin ATPase superfamily. Kinesin family. KIN-13 subfamily.</text>
</comment>
<evidence type="ECO:0000256" key="2">
    <source>
        <dbReference type="ARBA" id="ARBA00022490"/>
    </source>
</evidence>
<dbReference type="PROSITE" id="PS00411">
    <property type="entry name" value="KINESIN_MOTOR_1"/>
    <property type="match status" value="1"/>
</dbReference>
<accession>A0A1Y1UN87</accession>
<evidence type="ECO:0000256" key="3">
    <source>
        <dbReference type="ARBA" id="ARBA00022701"/>
    </source>
</evidence>
<dbReference type="PROSITE" id="PS50105">
    <property type="entry name" value="SAM_DOMAIN"/>
    <property type="match status" value="1"/>
</dbReference>
<dbReference type="GO" id="GO:0005524">
    <property type="term" value="F:ATP binding"/>
    <property type="evidence" value="ECO:0007669"/>
    <property type="project" value="UniProtKB-UniRule"/>
</dbReference>
<organism evidence="15 16">
    <name type="scientific">Anaeromyces robustus</name>
    <dbReference type="NCBI Taxonomy" id="1754192"/>
    <lineage>
        <taxon>Eukaryota</taxon>
        <taxon>Fungi</taxon>
        <taxon>Fungi incertae sedis</taxon>
        <taxon>Chytridiomycota</taxon>
        <taxon>Chytridiomycota incertae sedis</taxon>
        <taxon>Neocallimastigomycetes</taxon>
        <taxon>Neocallimastigales</taxon>
        <taxon>Neocallimastigaceae</taxon>
        <taxon>Anaeromyces</taxon>
    </lineage>
</organism>
<evidence type="ECO:0000256" key="4">
    <source>
        <dbReference type="ARBA" id="ARBA00022741"/>
    </source>
</evidence>
<dbReference type="OrthoDB" id="3176171at2759"/>
<dbReference type="InterPro" id="IPR027417">
    <property type="entry name" value="P-loop_NTPase"/>
</dbReference>
<keyword evidence="2" id="KW-0963">Cytoplasm</keyword>
<name>A0A1Y1UN87_9FUNG</name>
<dbReference type="InterPro" id="IPR001660">
    <property type="entry name" value="SAM"/>
</dbReference>
<dbReference type="PROSITE" id="PS50067">
    <property type="entry name" value="KINESIN_MOTOR_2"/>
    <property type="match status" value="1"/>
</dbReference>
<keyword evidence="16" id="KW-1185">Reference proteome</keyword>
<feature type="domain" description="Kinesin motor" evidence="13">
    <location>
        <begin position="284"/>
        <end position="606"/>
    </location>
</feature>
<dbReference type="GO" id="GO:0005874">
    <property type="term" value="C:microtubule"/>
    <property type="evidence" value="ECO:0007669"/>
    <property type="project" value="UniProtKB-KW"/>
</dbReference>
<dbReference type="SUPFAM" id="SSF52540">
    <property type="entry name" value="P-loop containing nucleoside triphosphate hydrolases"/>
    <property type="match status" value="1"/>
</dbReference>
<dbReference type="GO" id="GO:0008017">
    <property type="term" value="F:microtubule binding"/>
    <property type="evidence" value="ECO:0007669"/>
    <property type="project" value="InterPro"/>
</dbReference>
<feature type="compositionally biased region" description="Low complexity" evidence="12">
    <location>
        <begin position="715"/>
        <end position="728"/>
    </location>
</feature>
<feature type="coiled-coil region" evidence="11">
    <location>
        <begin position="176"/>
        <end position="203"/>
    </location>
</feature>
<evidence type="ECO:0000259" key="14">
    <source>
        <dbReference type="PROSITE" id="PS50105"/>
    </source>
</evidence>
<dbReference type="GO" id="GO:0007019">
    <property type="term" value="P:microtubule depolymerization"/>
    <property type="evidence" value="ECO:0007669"/>
    <property type="project" value="TreeGrafter"/>
</dbReference>
<dbReference type="STRING" id="1754192.A0A1Y1UN87"/>
<feature type="binding site" evidence="9">
    <location>
        <begin position="374"/>
        <end position="381"/>
    </location>
    <ligand>
        <name>ATP</name>
        <dbReference type="ChEBI" id="CHEBI:30616"/>
    </ligand>
</feature>
<feature type="compositionally biased region" description="Polar residues" evidence="12">
    <location>
        <begin position="68"/>
        <end position="108"/>
    </location>
</feature>
<gene>
    <name evidence="15" type="ORF">BCR32DRAFT_288526</name>
</gene>
<dbReference type="InterPro" id="IPR013761">
    <property type="entry name" value="SAM/pointed_sf"/>
</dbReference>
<dbReference type="SMART" id="SM00129">
    <property type="entry name" value="KISc"/>
    <property type="match status" value="1"/>
</dbReference>
<keyword evidence="6 9" id="KW-0505">Motor protein</keyword>
<feature type="compositionally biased region" description="Low complexity" evidence="12">
    <location>
        <begin position="767"/>
        <end position="789"/>
    </location>
</feature>
<dbReference type="Pfam" id="PF00225">
    <property type="entry name" value="Kinesin"/>
    <property type="match status" value="1"/>
</dbReference>
<dbReference type="InterPro" id="IPR036961">
    <property type="entry name" value="Kinesin_motor_dom_sf"/>
</dbReference>
<evidence type="ECO:0000256" key="11">
    <source>
        <dbReference type="SAM" id="Coils"/>
    </source>
</evidence>
<dbReference type="PRINTS" id="PR00380">
    <property type="entry name" value="KINESINHEAVY"/>
</dbReference>
<dbReference type="InterPro" id="IPR001752">
    <property type="entry name" value="Kinesin_motor_dom"/>
</dbReference>
<keyword evidence="11" id="KW-0175">Coiled coil</keyword>
<evidence type="ECO:0000256" key="9">
    <source>
        <dbReference type="PROSITE-ProRule" id="PRU00283"/>
    </source>
</evidence>
<reference evidence="15 16" key="1">
    <citation type="submission" date="2016-08" db="EMBL/GenBank/DDBJ databases">
        <title>A Parts List for Fungal Cellulosomes Revealed by Comparative Genomics.</title>
        <authorList>
            <consortium name="DOE Joint Genome Institute"/>
            <person name="Haitjema C.H."/>
            <person name="Gilmore S.P."/>
            <person name="Henske J.K."/>
            <person name="Solomon K.V."/>
            <person name="De Groot R."/>
            <person name="Kuo A."/>
            <person name="Mondo S.J."/>
            <person name="Salamov A.A."/>
            <person name="Labutti K."/>
            <person name="Zhao Z."/>
            <person name="Chiniquy J."/>
            <person name="Barry K."/>
            <person name="Brewer H.M."/>
            <person name="Purvine S.O."/>
            <person name="Wright A.T."/>
            <person name="Boxma B."/>
            <person name="Van Alen T."/>
            <person name="Hackstein J.H."/>
            <person name="Baker S.E."/>
            <person name="Grigoriev I.V."/>
            <person name="O'Malley M.A."/>
        </authorList>
    </citation>
    <scope>NUCLEOTIDE SEQUENCE [LARGE SCALE GENOMIC DNA]</scope>
    <source>
        <strain evidence="15 16">S4</strain>
    </source>
</reference>
<dbReference type="CDD" id="cd01367">
    <property type="entry name" value="KISc_KIF2_like"/>
    <property type="match status" value="1"/>
</dbReference>
<evidence type="ECO:0000256" key="12">
    <source>
        <dbReference type="SAM" id="MobiDB-lite"/>
    </source>
</evidence>
<evidence type="ECO:0000256" key="8">
    <source>
        <dbReference type="ARBA" id="ARBA00061030"/>
    </source>
</evidence>
<dbReference type="InterPro" id="IPR027640">
    <property type="entry name" value="Kinesin-like_fam"/>
</dbReference>
<comment type="subcellular location">
    <subcellularLocation>
        <location evidence="1">Cytoplasm</location>
        <location evidence="1">Cytoskeleton</location>
    </subcellularLocation>
</comment>
<evidence type="ECO:0000256" key="1">
    <source>
        <dbReference type="ARBA" id="ARBA00004245"/>
    </source>
</evidence>
<feature type="domain" description="SAM" evidence="14">
    <location>
        <begin position="8"/>
        <end position="66"/>
    </location>
</feature>
<feature type="compositionally biased region" description="Polar residues" evidence="12">
    <location>
        <begin position="115"/>
        <end position="127"/>
    </location>
</feature>
<dbReference type="Proteomes" id="UP000193944">
    <property type="component" value="Unassembled WGS sequence"/>
</dbReference>
<evidence type="ECO:0000256" key="6">
    <source>
        <dbReference type="ARBA" id="ARBA00023175"/>
    </source>
</evidence>
<keyword evidence="5 9" id="KW-0067">ATP-binding</keyword>
<feature type="region of interest" description="Disordered" evidence="12">
    <location>
        <begin position="699"/>
        <end position="818"/>
    </location>
</feature>
<dbReference type="GO" id="GO:0003777">
    <property type="term" value="F:microtubule motor activity"/>
    <property type="evidence" value="ECO:0007669"/>
    <property type="project" value="InterPro"/>
</dbReference>
<dbReference type="PANTHER" id="PTHR47971:SF8">
    <property type="entry name" value="KINESIN-LIKE PROTEIN"/>
    <property type="match status" value="1"/>
</dbReference>
<reference evidence="15 16" key="2">
    <citation type="submission" date="2016-08" db="EMBL/GenBank/DDBJ databases">
        <title>Pervasive Adenine N6-methylation of Active Genes in Fungi.</title>
        <authorList>
            <consortium name="DOE Joint Genome Institute"/>
            <person name="Mondo S.J."/>
            <person name="Dannebaum R.O."/>
            <person name="Kuo R.C."/>
            <person name="Labutti K."/>
            <person name="Haridas S."/>
            <person name="Kuo A."/>
            <person name="Salamov A."/>
            <person name="Ahrendt S.R."/>
            <person name="Lipzen A."/>
            <person name="Sullivan W."/>
            <person name="Andreopoulos W.B."/>
            <person name="Clum A."/>
            <person name="Lindquist E."/>
            <person name="Daum C."/>
            <person name="Ramamoorthy G.K."/>
            <person name="Gryganskyi A."/>
            <person name="Culley D."/>
            <person name="Magnuson J.K."/>
            <person name="James T.Y."/>
            <person name="O'Malley M.A."/>
            <person name="Stajich J.E."/>
            <person name="Spatafora J.W."/>
            <person name="Visel A."/>
            <person name="Grigoriev I.V."/>
        </authorList>
    </citation>
    <scope>NUCLEOTIDE SEQUENCE [LARGE SCALE GENOMIC DNA]</scope>
    <source>
        <strain evidence="15 16">S4</strain>
    </source>
</reference>
<evidence type="ECO:0000256" key="5">
    <source>
        <dbReference type="ARBA" id="ARBA00022840"/>
    </source>
</evidence>
<dbReference type="AlphaFoldDB" id="A0A1Y1UN87"/>
<evidence type="ECO:0000256" key="10">
    <source>
        <dbReference type="RuleBase" id="RU000394"/>
    </source>
</evidence>
<dbReference type="PANTHER" id="PTHR47971">
    <property type="entry name" value="KINESIN-RELATED PROTEIN 6"/>
    <property type="match status" value="1"/>
</dbReference>
<dbReference type="Pfam" id="PF00536">
    <property type="entry name" value="SAM_1"/>
    <property type="match status" value="1"/>
</dbReference>
<feature type="compositionally biased region" description="Basic and acidic residues" evidence="12">
    <location>
        <begin position="700"/>
        <end position="710"/>
    </location>
</feature>
<evidence type="ECO:0000256" key="7">
    <source>
        <dbReference type="ARBA" id="ARBA00023212"/>
    </source>
</evidence>
<dbReference type="FunFam" id="3.40.850.10:FF:000012">
    <property type="entry name" value="Kinesin-like protein"/>
    <property type="match status" value="1"/>
</dbReference>
<evidence type="ECO:0000313" key="16">
    <source>
        <dbReference type="Proteomes" id="UP000193944"/>
    </source>
</evidence>
<dbReference type="EMBL" id="MCFG01000885">
    <property type="protein sequence ID" value="ORX39520.1"/>
    <property type="molecule type" value="Genomic_DNA"/>
</dbReference>
<dbReference type="Gene3D" id="3.40.850.10">
    <property type="entry name" value="Kinesin motor domain"/>
    <property type="match status" value="1"/>
</dbReference>
<comment type="caution">
    <text evidence="15">The sequence shown here is derived from an EMBL/GenBank/DDBJ whole genome shotgun (WGS) entry which is preliminary data.</text>
</comment>
<dbReference type="GO" id="GO:0007018">
    <property type="term" value="P:microtubule-based movement"/>
    <property type="evidence" value="ECO:0007669"/>
    <property type="project" value="InterPro"/>
</dbReference>
<feature type="compositionally biased region" description="Polar residues" evidence="12">
    <location>
        <begin position="729"/>
        <end position="757"/>
    </location>
</feature>
<evidence type="ECO:0000313" key="15">
    <source>
        <dbReference type="EMBL" id="ORX39520.1"/>
    </source>
</evidence>
<keyword evidence="4 9" id="KW-0547">Nucleotide-binding</keyword>
<keyword evidence="7" id="KW-0206">Cytoskeleton</keyword>
<dbReference type="SUPFAM" id="SSF47769">
    <property type="entry name" value="SAM/Pointed domain"/>
    <property type="match status" value="1"/>
</dbReference>
<feature type="compositionally biased region" description="Low complexity" evidence="12">
    <location>
        <begin position="801"/>
        <end position="818"/>
    </location>
</feature>
<protein>
    <recommendedName>
        <fullName evidence="10">Kinesin-like protein</fullName>
    </recommendedName>
</protein>
<proteinExistence type="inferred from homology"/>
<feature type="region of interest" description="Disordered" evidence="12">
    <location>
        <begin position="68"/>
        <end position="163"/>
    </location>
</feature>
<dbReference type="InterPro" id="IPR019821">
    <property type="entry name" value="Kinesin_motor_CS"/>
</dbReference>